<organism evidence="2 3">
    <name type="scientific">Gigaspora rosea</name>
    <dbReference type="NCBI Taxonomy" id="44941"/>
    <lineage>
        <taxon>Eukaryota</taxon>
        <taxon>Fungi</taxon>
        <taxon>Fungi incertae sedis</taxon>
        <taxon>Mucoromycota</taxon>
        <taxon>Glomeromycotina</taxon>
        <taxon>Glomeromycetes</taxon>
        <taxon>Diversisporales</taxon>
        <taxon>Gigasporaceae</taxon>
        <taxon>Gigaspora</taxon>
    </lineage>
</organism>
<evidence type="ECO:0000313" key="2">
    <source>
        <dbReference type="EMBL" id="RIB07995.1"/>
    </source>
</evidence>
<accession>A0A397UCE1</accession>
<gene>
    <name evidence="2" type="ORF">C2G38_2212780</name>
</gene>
<keyword evidence="3" id="KW-1185">Reference proteome</keyword>
<name>A0A397UCE1_9GLOM</name>
<comment type="caution">
    <text evidence="2">The sequence shown here is derived from an EMBL/GenBank/DDBJ whole genome shotgun (WGS) entry which is preliminary data.</text>
</comment>
<sequence>MKWDNNWKLGINFNDVALLENSPSNLFFFEASKDERNCTRKYGYSTINNRAYKKTVFIRGTILPALILAGIIAIDVIEGSCDKEYF</sequence>
<evidence type="ECO:0000256" key="1">
    <source>
        <dbReference type="SAM" id="Phobius"/>
    </source>
</evidence>
<dbReference type="STRING" id="44941.A0A397UCE1"/>
<dbReference type="Proteomes" id="UP000266673">
    <property type="component" value="Unassembled WGS sequence"/>
</dbReference>
<dbReference type="EMBL" id="QKWP01001568">
    <property type="protein sequence ID" value="RIB07995.1"/>
    <property type="molecule type" value="Genomic_DNA"/>
</dbReference>
<keyword evidence="1" id="KW-0812">Transmembrane</keyword>
<keyword evidence="1" id="KW-0472">Membrane</keyword>
<keyword evidence="1" id="KW-1133">Transmembrane helix</keyword>
<dbReference type="AlphaFoldDB" id="A0A397UCE1"/>
<proteinExistence type="predicted"/>
<protein>
    <submittedName>
        <fullName evidence="2">Uncharacterized protein</fullName>
    </submittedName>
</protein>
<reference evidence="2 3" key="1">
    <citation type="submission" date="2018-06" db="EMBL/GenBank/DDBJ databases">
        <title>Comparative genomics reveals the genomic features of Rhizophagus irregularis, R. cerebriforme, R. diaphanum and Gigaspora rosea, and their symbiotic lifestyle signature.</title>
        <authorList>
            <person name="Morin E."/>
            <person name="San Clemente H."/>
            <person name="Chen E.C.H."/>
            <person name="De La Providencia I."/>
            <person name="Hainaut M."/>
            <person name="Kuo A."/>
            <person name="Kohler A."/>
            <person name="Murat C."/>
            <person name="Tang N."/>
            <person name="Roy S."/>
            <person name="Loubradou J."/>
            <person name="Henrissat B."/>
            <person name="Grigoriev I.V."/>
            <person name="Corradi N."/>
            <person name="Roux C."/>
            <person name="Martin F.M."/>
        </authorList>
    </citation>
    <scope>NUCLEOTIDE SEQUENCE [LARGE SCALE GENOMIC DNA]</scope>
    <source>
        <strain evidence="2 3">DAOM 194757</strain>
    </source>
</reference>
<evidence type="ECO:0000313" key="3">
    <source>
        <dbReference type="Proteomes" id="UP000266673"/>
    </source>
</evidence>
<feature type="transmembrane region" description="Helical" evidence="1">
    <location>
        <begin position="56"/>
        <end position="77"/>
    </location>
</feature>